<dbReference type="AlphaFoldDB" id="A0A9P6QIJ4"/>
<evidence type="ECO:0000313" key="1">
    <source>
        <dbReference type="EMBL" id="KAG0269561.1"/>
    </source>
</evidence>
<name>A0A9P6QIJ4_9FUNG</name>
<dbReference type="Proteomes" id="UP000807716">
    <property type="component" value="Unassembled WGS sequence"/>
</dbReference>
<comment type="caution">
    <text evidence="1">The sequence shown here is derived from an EMBL/GenBank/DDBJ whole genome shotgun (WGS) entry which is preliminary data.</text>
</comment>
<dbReference type="EMBL" id="JAAAJB010000022">
    <property type="protein sequence ID" value="KAG0269561.1"/>
    <property type="molecule type" value="Genomic_DNA"/>
</dbReference>
<sequence length="121" mass="13846">MFVVSVHEAESHAAPTHLVKEVWCHGLGIKVLGSREKPGDLGHKIPADKNVDVEVVTKAAKFLTAFEKFYSEAMTLDLFNEMGWRCMYLSLIDAELDDEYKKWIEASQDRTFQQVQLLSWT</sequence>
<accession>A0A9P6QIJ4</accession>
<evidence type="ECO:0000313" key="2">
    <source>
        <dbReference type="Proteomes" id="UP000807716"/>
    </source>
</evidence>
<organism evidence="1 2">
    <name type="scientific">Actinomortierella ambigua</name>
    <dbReference type="NCBI Taxonomy" id="1343610"/>
    <lineage>
        <taxon>Eukaryota</taxon>
        <taxon>Fungi</taxon>
        <taxon>Fungi incertae sedis</taxon>
        <taxon>Mucoromycota</taxon>
        <taxon>Mortierellomycotina</taxon>
        <taxon>Mortierellomycetes</taxon>
        <taxon>Mortierellales</taxon>
        <taxon>Mortierellaceae</taxon>
        <taxon>Actinomortierella</taxon>
    </lineage>
</organism>
<gene>
    <name evidence="1" type="ORF">DFQ27_003024</name>
</gene>
<protein>
    <submittedName>
        <fullName evidence="1">Uncharacterized protein</fullName>
    </submittedName>
</protein>
<keyword evidence="2" id="KW-1185">Reference proteome</keyword>
<proteinExistence type="predicted"/>
<reference evidence="1" key="1">
    <citation type="journal article" date="2020" name="Fungal Divers.">
        <title>Resolving the Mortierellaceae phylogeny through synthesis of multi-gene phylogenetics and phylogenomics.</title>
        <authorList>
            <person name="Vandepol N."/>
            <person name="Liber J."/>
            <person name="Desiro A."/>
            <person name="Na H."/>
            <person name="Kennedy M."/>
            <person name="Barry K."/>
            <person name="Grigoriev I.V."/>
            <person name="Miller A.N."/>
            <person name="O'Donnell K."/>
            <person name="Stajich J.E."/>
            <person name="Bonito G."/>
        </authorList>
    </citation>
    <scope>NUCLEOTIDE SEQUENCE</scope>
    <source>
        <strain evidence="1">BC1065</strain>
    </source>
</reference>